<proteinExistence type="predicted"/>
<keyword evidence="1" id="KW-1133">Transmembrane helix</keyword>
<evidence type="ECO:0000256" key="1">
    <source>
        <dbReference type="SAM" id="Phobius"/>
    </source>
</evidence>
<evidence type="ECO:0000313" key="3">
    <source>
        <dbReference type="Proteomes" id="UP000199228"/>
    </source>
</evidence>
<feature type="transmembrane region" description="Helical" evidence="1">
    <location>
        <begin position="7"/>
        <end position="29"/>
    </location>
</feature>
<dbReference type="RefSeq" id="WP_090173018.1">
    <property type="nucleotide sequence ID" value="NZ_FMXR01000008.1"/>
</dbReference>
<keyword evidence="3" id="KW-1185">Reference proteome</keyword>
<keyword evidence="1" id="KW-0472">Membrane</keyword>
<dbReference type="EMBL" id="FMXR01000008">
    <property type="protein sequence ID" value="SDB14747.1"/>
    <property type="molecule type" value="Genomic_DNA"/>
</dbReference>
<keyword evidence="1" id="KW-0812">Transmembrane</keyword>
<protein>
    <submittedName>
        <fullName evidence="2">Uncharacterized protein</fullName>
    </submittedName>
</protein>
<organism evidence="2 3">
    <name type="scientific">Eubacterium oxidoreducens</name>
    <dbReference type="NCBI Taxonomy" id="1732"/>
    <lineage>
        <taxon>Bacteria</taxon>
        <taxon>Bacillati</taxon>
        <taxon>Bacillota</taxon>
        <taxon>Clostridia</taxon>
        <taxon>Eubacteriales</taxon>
        <taxon>Eubacteriaceae</taxon>
        <taxon>Eubacterium</taxon>
    </lineage>
</organism>
<sequence length="68" mass="7737">MLEKYDFIIIPLLKVLSIVAPFALLVIGVVMHNPIVFVLFFIAEIVGLCVFDELRKYFNFGDIGCEDD</sequence>
<dbReference type="STRING" id="1732.SAMN02910417_01075"/>
<reference evidence="2 3" key="1">
    <citation type="submission" date="2016-10" db="EMBL/GenBank/DDBJ databases">
        <authorList>
            <person name="de Groot N.N."/>
        </authorList>
    </citation>
    <scope>NUCLEOTIDE SEQUENCE [LARGE SCALE GENOMIC DNA]</scope>
    <source>
        <strain evidence="2 3">DSM 3217</strain>
    </source>
</reference>
<name>A0A1G6B242_EUBOX</name>
<evidence type="ECO:0000313" key="2">
    <source>
        <dbReference type="EMBL" id="SDB14747.1"/>
    </source>
</evidence>
<accession>A0A1G6B242</accession>
<feature type="transmembrane region" description="Helical" evidence="1">
    <location>
        <begin position="35"/>
        <end position="51"/>
    </location>
</feature>
<gene>
    <name evidence="2" type="ORF">SAMN02910417_01075</name>
</gene>
<dbReference type="Proteomes" id="UP000199228">
    <property type="component" value="Unassembled WGS sequence"/>
</dbReference>
<dbReference type="AlphaFoldDB" id="A0A1G6B242"/>